<dbReference type="PROSITE" id="PS50865">
    <property type="entry name" value="ZF_MYND_2"/>
    <property type="match status" value="1"/>
</dbReference>
<comment type="caution">
    <text evidence="6">The sequence shown here is derived from an EMBL/GenBank/DDBJ whole genome shotgun (WGS) entry which is preliminary data.</text>
</comment>
<accession>A0A8T9BH48</accession>
<dbReference type="Pfam" id="PF01753">
    <property type="entry name" value="zf-MYND"/>
    <property type="match status" value="1"/>
</dbReference>
<keyword evidence="7" id="KW-1185">Reference proteome</keyword>
<keyword evidence="1" id="KW-0479">Metal-binding</keyword>
<keyword evidence="3" id="KW-0862">Zinc</keyword>
<dbReference type="PROSITE" id="PS01360">
    <property type="entry name" value="ZF_MYND_1"/>
    <property type="match status" value="1"/>
</dbReference>
<evidence type="ECO:0000259" key="5">
    <source>
        <dbReference type="PROSITE" id="PS50865"/>
    </source>
</evidence>
<dbReference type="SUPFAM" id="SSF144232">
    <property type="entry name" value="HIT/MYND zinc finger-like"/>
    <property type="match status" value="1"/>
</dbReference>
<gene>
    <name evidence="6" type="ORF">LARI1_G003848</name>
</gene>
<dbReference type="EMBL" id="QGMF01000152">
    <property type="protein sequence ID" value="TVY18711.1"/>
    <property type="molecule type" value="Genomic_DNA"/>
</dbReference>
<organism evidence="6 7">
    <name type="scientific">Lachnellula arida</name>
    <dbReference type="NCBI Taxonomy" id="1316785"/>
    <lineage>
        <taxon>Eukaryota</taxon>
        <taxon>Fungi</taxon>
        <taxon>Dikarya</taxon>
        <taxon>Ascomycota</taxon>
        <taxon>Pezizomycotina</taxon>
        <taxon>Leotiomycetes</taxon>
        <taxon>Helotiales</taxon>
        <taxon>Lachnaceae</taxon>
        <taxon>Lachnellula</taxon>
    </lineage>
</organism>
<name>A0A8T9BH48_9HELO</name>
<dbReference type="GO" id="GO:0008270">
    <property type="term" value="F:zinc ion binding"/>
    <property type="evidence" value="ECO:0007669"/>
    <property type="project" value="UniProtKB-KW"/>
</dbReference>
<evidence type="ECO:0000256" key="2">
    <source>
        <dbReference type="ARBA" id="ARBA00022771"/>
    </source>
</evidence>
<evidence type="ECO:0000313" key="6">
    <source>
        <dbReference type="EMBL" id="TVY18711.1"/>
    </source>
</evidence>
<evidence type="ECO:0000256" key="1">
    <source>
        <dbReference type="ARBA" id="ARBA00022723"/>
    </source>
</evidence>
<proteinExistence type="predicted"/>
<dbReference type="Gene3D" id="6.10.140.2220">
    <property type="match status" value="1"/>
</dbReference>
<evidence type="ECO:0000256" key="3">
    <source>
        <dbReference type="ARBA" id="ARBA00022833"/>
    </source>
</evidence>
<sequence length="345" mass="39066">MSLSPQPNCPVCSKQEKLLLCKACKVQRYCGREHQTVDRDNHKKACKGIKKALQDLDEEEQKLRAFPGDFMTPANVFENNAGQFWGIVGTRPYMSSRFALVDALLKVKTRAAVQSCLDHVMDILRLCRSDNLGVRDFAPALFLRLGKDQECYDFVKWWATTGRRGDYDWGNTDLPYLDVRDADAFEACDLYTGRYPELSHTVAVTLIKTRMLHDLRSLQDFTTTTTLAEIAPQLPQEILDHIRGQSVSTIIAGKVEFMYSNDQGPAIEELKVQVKELYEAVKKENKHLWPALLRPGNNLTARLAGYANGTKEQMQLVLQCSYDSWVETPGAIDLIREQVENDAGN</sequence>
<evidence type="ECO:0000256" key="4">
    <source>
        <dbReference type="PROSITE-ProRule" id="PRU00134"/>
    </source>
</evidence>
<dbReference type="InterPro" id="IPR002893">
    <property type="entry name" value="Znf_MYND"/>
</dbReference>
<dbReference type="AlphaFoldDB" id="A0A8T9BH48"/>
<dbReference type="Proteomes" id="UP000469559">
    <property type="component" value="Unassembled WGS sequence"/>
</dbReference>
<keyword evidence="2 4" id="KW-0863">Zinc-finger</keyword>
<feature type="domain" description="MYND-type" evidence="5">
    <location>
        <begin position="9"/>
        <end position="46"/>
    </location>
</feature>
<protein>
    <recommendedName>
        <fullName evidence="5">MYND-type domain-containing protein</fullName>
    </recommendedName>
</protein>
<reference evidence="6 7" key="1">
    <citation type="submission" date="2018-05" db="EMBL/GenBank/DDBJ databases">
        <title>Whole genome sequencing for identification of molecular markers to develop diagnostic detection tools for the regulated plant pathogen Lachnellula willkommii.</title>
        <authorList>
            <person name="Giroux E."/>
            <person name="Bilodeau G."/>
        </authorList>
    </citation>
    <scope>NUCLEOTIDE SEQUENCE [LARGE SCALE GENOMIC DNA]</scope>
    <source>
        <strain evidence="6 7">CBS 203.66</strain>
    </source>
</reference>
<evidence type="ECO:0000313" key="7">
    <source>
        <dbReference type="Proteomes" id="UP000469559"/>
    </source>
</evidence>
<dbReference type="OrthoDB" id="5952526at2759"/>